<keyword evidence="1" id="KW-1133">Transmembrane helix</keyword>
<sequence>MSDYKWYLLNQLSWSYAFDLYMGLWQPVPFWPFFMVNSGNSWFSTNSYFVQSMTLITLVIIVVGFGVSIIIWLLHEFNK</sequence>
<reference evidence="2" key="1">
    <citation type="journal article" date="2013" name="Genetics">
        <title>The draft genome and transcriptome of Panagrellus redivivus are shaped by the harsh demands of a free-living lifestyle.</title>
        <authorList>
            <person name="Srinivasan J."/>
            <person name="Dillman A.R."/>
            <person name="Macchietto M.G."/>
            <person name="Heikkinen L."/>
            <person name="Lakso M."/>
            <person name="Fracchia K.M."/>
            <person name="Antoshechkin I."/>
            <person name="Mortazavi A."/>
            <person name="Wong G."/>
            <person name="Sternberg P.W."/>
        </authorList>
    </citation>
    <scope>NUCLEOTIDE SEQUENCE [LARGE SCALE GENOMIC DNA]</scope>
    <source>
        <strain evidence="2">MT8872</strain>
    </source>
</reference>
<keyword evidence="1" id="KW-0812">Transmembrane</keyword>
<evidence type="ECO:0000313" key="3">
    <source>
        <dbReference type="WBParaSite" id="Pan_g23304.t1"/>
    </source>
</evidence>
<name>A0A7E4VND7_PANRE</name>
<accession>A0A7E4VND7</accession>
<feature type="transmembrane region" description="Helical" evidence="1">
    <location>
        <begin position="7"/>
        <end position="28"/>
    </location>
</feature>
<reference evidence="3" key="2">
    <citation type="submission" date="2020-10" db="UniProtKB">
        <authorList>
            <consortium name="WormBaseParasite"/>
        </authorList>
    </citation>
    <scope>IDENTIFICATION</scope>
</reference>
<evidence type="ECO:0000256" key="1">
    <source>
        <dbReference type="SAM" id="Phobius"/>
    </source>
</evidence>
<keyword evidence="1" id="KW-0472">Membrane</keyword>
<keyword evidence="2" id="KW-1185">Reference proteome</keyword>
<organism evidence="2 3">
    <name type="scientific">Panagrellus redivivus</name>
    <name type="common">Microworm</name>
    <dbReference type="NCBI Taxonomy" id="6233"/>
    <lineage>
        <taxon>Eukaryota</taxon>
        <taxon>Metazoa</taxon>
        <taxon>Ecdysozoa</taxon>
        <taxon>Nematoda</taxon>
        <taxon>Chromadorea</taxon>
        <taxon>Rhabditida</taxon>
        <taxon>Tylenchina</taxon>
        <taxon>Panagrolaimomorpha</taxon>
        <taxon>Panagrolaimoidea</taxon>
        <taxon>Panagrolaimidae</taxon>
        <taxon>Panagrellus</taxon>
    </lineage>
</organism>
<dbReference type="WBParaSite" id="Pan_g23304.t1">
    <property type="protein sequence ID" value="Pan_g23304.t1"/>
    <property type="gene ID" value="Pan_g23304"/>
</dbReference>
<dbReference type="Proteomes" id="UP000492821">
    <property type="component" value="Unassembled WGS sequence"/>
</dbReference>
<evidence type="ECO:0000313" key="2">
    <source>
        <dbReference type="Proteomes" id="UP000492821"/>
    </source>
</evidence>
<feature type="transmembrane region" description="Helical" evidence="1">
    <location>
        <begin position="48"/>
        <end position="74"/>
    </location>
</feature>
<dbReference type="AlphaFoldDB" id="A0A7E4VND7"/>
<proteinExistence type="predicted"/>
<protein>
    <submittedName>
        <fullName evidence="3">DUF1461 domain-containing protein</fullName>
    </submittedName>
</protein>